<evidence type="ECO:0000313" key="4">
    <source>
        <dbReference type="Proteomes" id="UP000245956"/>
    </source>
</evidence>
<reference evidence="3 4" key="1">
    <citation type="journal article" date="2016" name="Front. Microbiol.">
        <title>Genome and transcriptome sequences reveal the specific parasitism of the nematophagous Purpureocillium lilacinum 36-1.</title>
        <authorList>
            <person name="Xie J."/>
            <person name="Li S."/>
            <person name="Mo C."/>
            <person name="Xiao X."/>
            <person name="Peng D."/>
            <person name="Wang G."/>
            <person name="Xiao Y."/>
        </authorList>
    </citation>
    <scope>NUCLEOTIDE SEQUENCE [LARGE SCALE GENOMIC DNA]</scope>
    <source>
        <strain evidence="3 4">36-1</strain>
    </source>
</reference>
<comment type="caution">
    <text evidence="3">The sequence shown here is derived from an EMBL/GenBank/DDBJ whole genome shotgun (WGS) entry which is preliminary data.</text>
</comment>
<feature type="compositionally biased region" description="Acidic residues" evidence="1">
    <location>
        <begin position="326"/>
        <end position="374"/>
    </location>
</feature>
<feature type="region of interest" description="Disordered" evidence="1">
    <location>
        <begin position="273"/>
        <end position="374"/>
    </location>
</feature>
<feature type="compositionally biased region" description="Acidic residues" evidence="1">
    <location>
        <begin position="279"/>
        <end position="288"/>
    </location>
</feature>
<dbReference type="InterPro" id="IPR045518">
    <property type="entry name" value="2EXR"/>
</dbReference>
<feature type="domain" description="2EXR" evidence="2">
    <location>
        <begin position="17"/>
        <end position="116"/>
    </location>
</feature>
<evidence type="ECO:0000259" key="2">
    <source>
        <dbReference type="Pfam" id="PF20150"/>
    </source>
</evidence>
<dbReference type="Pfam" id="PF20150">
    <property type="entry name" value="2EXR"/>
    <property type="match status" value="1"/>
</dbReference>
<dbReference type="AlphaFoldDB" id="A0A2U3EKJ4"/>
<evidence type="ECO:0000313" key="3">
    <source>
        <dbReference type="EMBL" id="PWI75023.1"/>
    </source>
</evidence>
<protein>
    <recommendedName>
        <fullName evidence="2">2EXR domain-containing protein</fullName>
    </recommendedName>
</protein>
<name>A0A2U3EKJ4_PURLI</name>
<proteinExistence type="predicted"/>
<evidence type="ECO:0000256" key="1">
    <source>
        <dbReference type="SAM" id="MobiDB-lite"/>
    </source>
</evidence>
<dbReference type="Proteomes" id="UP000245956">
    <property type="component" value="Unassembled WGS sequence"/>
</dbReference>
<sequence>MAGLRPFAPLGPQRRLHFTDLPSELRLNIWELFCPEITDGEKLTLPFMLVPSCPAYKVTITSGTSLKEATNSTRTLLAIHQETRRVALHALPDTLVFRAGRRYGEAVVRFKKERDGIMLTHVYGPYGERVYDLPRSIVENVAIVISGDRGSIHGGSPLVSFLLELENLKRVFYEQPLYGRRRKAVTSFKWEWFVTEDCHQEHSRAADGEVSVRCTPTRDSWPYIKYRALAVEDEPRELIECARTRDWEVVPVAIFVGDKALREYERLVEMEERYRDGEPAEDISDEDSSFTTSESNPDDFDHYFEDNDFSSYGDSDEEATSSTDSQMEDDNGDEQDERNDEPDDSSEGQDDSVDEQDVSGSEAEQEEVSEMDWE</sequence>
<organism evidence="3 4">
    <name type="scientific">Purpureocillium lilacinum</name>
    <name type="common">Paecilomyces lilacinus</name>
    <dbReference type="NCBI Taxonomy" id="33203"/>
    <lineage>
        <taxon>Eukaryota</taxon>
        <taxon>Fungi</taxon>
        <taxon>Dikarya</taxon>
        <taxon>Ascomycota</taxon>
        <taxon>Pezizomycotina</taxon>
        <taxon>Sordariomycetes</taxon>
        <taxon>Hypocreomycetidae</taxon>
        <taxon>Hypocreales</taxon>
        <taxon>Ophiocordycipitaceae</taxon>
        <taxon>Purpureocillium</taxon>
    </lineage>
</organism>
<dbReference type="EMBL" id="LCWV01000002">
    <property type="protein sequence ID" value="PWI75023.1"/>
    <property type="molecule type" value="Genomic_DNA"/>
</dbReference>
<accession>A0A2U3EKJ4</accession>
<gene>
    <name evidence="3" type="ORF">PCL_05681</name>
</gene>